<dbReference type="InterPro" id="IPR013216">
    <property type="entry name" value="Methyltransf_11"/>
</dbReference>
<reference evidence="2 5" key="1">
    <citation type="journal article" date="2015" name="Genome Announc.">
        <title>Complete Genome Sequence of the Nitrogen-Fixing and Solvent-Producing Clostridium pasteurianum DSM 525.</title>
        <authorList>
            <person name="Poehlein A."/>
            <person name="Grosse-Honebrink A."/>
            <person name="Zhang Y."/>
            <person name="Minton N.P."/>
            <person name="Daniel R."/>
        </authorList>
    </citation>
    <scope>NUCLEOTIDE SEQUENCE [LARGE SCALE GENOMIC DNA]</scope>
    <source>
        <strain evidence="2">DSM 525</strain>
        <strain evidence="5">DSM 525 / ATCC 6013</strain>
    </source>
</reference>
<dbReference type="GO" id="GO:0032259">
    <property type="term" value="P:methylation"/>
    <property type="evidence" value="ECO:0007669"/>
    <property type="project" value="UniProtKB-KW"/>
</dbReference>
<dbReference type="Gene3D" id="3.40.50.150">
    <property type="entry name" value="Vaccinia Virus protein VP39"/>
    <property type="match status" value="1"/>
</dbReference>
<evidence type="ECO:0000313" key="3">
    <source>
        <dbReference type="EMBL" id="KRU14482.1"/>
    </source>
</evidence>
<reference evidence="3 4" key="3">
    <citation type="journal article" name="Genome Announc.">
        <title>Improved Draft Genome Sequence of Clostridium pasteurianum Strain ATCC 6013 (DSM 525) Using a Hybrid Next-Generation Sequencing Approach.</title>
        <authorList>
            <person name="Pyne M.E."/>
            <person name="Utturkar S."/>
            <person name="Brown S.D."/>
            <person name="Moo-Young M."/>
            <person name="Chung D.A."/>
            <person name="Chou C.P."/>
        </authorList>
    </citation>
    <scope>NUCLEOTIDE SEQUENCE [LARGE SCALE GENOMIC DNA]</scope>
    <source>
        <strain evidence="3 4">ATCC 6013</strain>
    </source>
</reference>
<evidence type="ECO:0000259" key="1">
    <source>
        <dbReference type="Pfam" id="PF08241"/>
    </source>
</evidence>
<dbReference type="EMBL" id="JPGY02000001">
    <property type="protein sequence ID" value="KRU14482.1"/>
    <property type="molecule type" value="Genomic_DNA"/>
</dbReference>
<dbReference type="SUPFAM" id="SSF53335">
    <property type="entry name" value="S-adenosyl-L-methionine-dependent methyltransferases"/>
    <property type="match status" value="1"/>
</dbReference>
<keyword evidence="2" id="KW-0489">Methyltransferase</keyword>
<dbReference type="Pfam" id="PF08241">
    <property type="entry name" value="Methyltransf_11"/>
    <property type="match status" value="1"/>
</dbReference>
<protein>
    <submittedName>
        <fullName evidence="2">SAM-dependent methyltransferase</fullName>
    </submittedName>
</protein>
<dbReference type="GO" id="GO:0008757">
    <property type="term" value="F:S-adenosylmethionine-dependent methyltransferase activity"/>
    <property type="evidence" value="ECO:0007669"/>
    <property type="project" value="InterPro"/>
</dbReference>
<dbReference type="KEGG" id="cpae:CPAST_c34430"/>
<evidence type="ECO:0000313" key="2">
    <source>
        <dbReference type="EMBL" id="AJA53493.1"/>
    </source>
</evidence>
<dbReference type="Proteomes" id="UP000030905">
    <property type="component" value="Chromosome"/>
</dbReference>
<gene>
    <name evidence="2" type="ORF">CLPA_c34430</name>
    <name evidence="3" type="ORF">CP6013_03740</name>
</gene>
<dbReference type="PATRIC" id="fig|1262449.7.peg.3486"/>
<dbReference type="EMBL" id="CP009268">
    <property type="protein sequence ID" value="AJA53493.1"/>
    <property type="molecule type" value="Genomic_DNA"/>
</dbReference>
<accession>A0A0H3JBC8</accession>
<dbReference type="InterPro" id="IPR029063">
    <property type="entry name" value="SAM-dependent_MTases_sf"/>
</dbReference>
<dbReference type="CDD" id="cd02440">
    <property type="entry name" value="AdoMet_MTases"/>
    <property type="match status" value="1"/>
</dbReference>
<dbReference type="KEGG" id="cpat:CLPA_c34430"/>
<evidence type="ECO:0000313" key="5">
    <source>
        <dbReference type="Proteomes" id="UP000030905"/>
    </source>
</evidence>
<feature type="domain" description="Methyltransferase type 11" evidence="1">
    <location>
        <begin position="54"/>
        <end position="148"/>
    </location>
</feature>
<dbReference type="Proteomes" id="UP000028042">
    <property type="component" value="Unassembled WGS sequence"/>
</dbReference>
<reference evidence="3" key="2">
    <citation type="submission" date="2015-10" db="EMBL/GenBank/DDBJ databases">
        <title>Improved Draft Genome Sequence of Clostridium pasteurianum Strain ATCC 6013 (DSM 525) Using a Hybrid Next-Generation Sequencing Approach.</title>
        <authorList>
            <person name="Pyne M.E."/>
            <person name="Utturkar S.M."/>
            <person name="Brown S.D."/>
            <person name="Moo-Young M."/>
            <person name="Chung D.A."/>
            <person name="Chou P.C."/>
        </authorList>
    </citation>
    <scope>NUCLEOTIDE SEQUENCE</scope>
    <source>
        <strain evidence="3">ATCC 6013</strain>
    </source>
</reference>
<name>A0A0H3JBC8_CLOPA</name>
<dbReference type="AlphaFoldDB" id="A0A0H3JBC8"/>
<sequence length="265" mass="30686">MDGENKEMTIELEKYYNKFCEDKRLTRKYGQVEYITSMKYIHKYLENNENVKILDVGAGTGRYSVQLANEGYDVTAIELVKHNLGVLKSKGSTVKAMQGTALDLSRFSENIFDMTLVFGPMYHLYKFEDKVKALQEAKRVTKLGGIILVAYCMNEYSVLTYGFKENNIRECIDNGRLNDDFHIISEPKDLYDYVRIEDINKLNEEVKLERIKLIASDGPANYMRPILNAMDEDTFQIFLDYHFSTCERQDLLGASAHTLDILRKE</sequence>
<organism evidence="2 5">
    <name type="scientific">Clostridium pasteurianum DSM 525 = ATCC 6013</name>
    <dbReference type="NCBI Taxonomy" id="1262449"/>
    <lineage>
        <taxon>Bacteria</taxon>
        <taxon>Bacillati</taxon>
        <taxon>Bacillota</taxon>
        <taxon>Clostridia</taxon>
        <taxon>Eubacteriales</taxon>
        <taxon>Clostridiaceae</taxon>
        <taxon>Clostridium</taxon>
    </lineage>
</organism>
<keyword evidence="5" id="KW-1185">Reference proteome</keyword>
<keyword evidence="2" id="KW-0808">Transferase</keyword>
<dbReference type="eggNOG" id="COG0500">
    <property type="taxonomic scope" value="Bacteria"/>
</dbReference>
<proteinExistence type="predicted"/>
<evidence type="ECO:0000313" key="4">
    <source>
        <dbReference type="Proteomes" id="UP000028042"/>
    </source>
</evidence>